<evidence type="ECO:0000313" key="10">
    <source>
        <dbReference type="EMBL" id="OVF07826.1"/>
    </source>
</evidence>
<comment type="similarity">
    <text evidence="2 8">Belongs to the Mediator complex subunit 4 family.</text>
</comment>
<dbReference type="PANTHER" id="PTHR13208:SF2">
    <property type="entry name" value="MEDIATOR OF RNA POLYMERASE II TRANSCRIPTION SUBUNIT 4"/>
    <property type="match status" value="1"/>
</dbReference>
<keyword evidence="5 8" id="KW-0804">Transcription</keyword>
<keyword evidence="6 8" id="KW-0539">Nucleus</keyword>
<dbReference type="Pfam" id="PF10018">
    <property type="entry name" value="Med4"/>
    <property type="match status" value="1"/>
</dbReference>
<evidence type="ECO:0000256" key="1">
    <source>
        <dbReference type="ARBA" id="ARBA00004123"/>
    </source>
</evidence>
<evidence type="ECO:0000256" key="3">
    <source>
        <dbReference type="ARBA" id="ARBA00020629"/>
    </source>
</evidence>
<comment type="caution">
    <text evidence="10">The sequence shown here is derived from an EMBL/GenBank/DDBJ whole genome shotgun (WGS) entry which is preliminary data.</text>
</comment>
<feature type="compositionally biased region" description="Acidic residues" evidence="9">
    <location>
        <begin position="320"/>
        <end position="331"/>
    </location>
</feature>
<comment type="subunit">
    <text evidence="8">Component of the Mediator complex.</text>
</comment>
<organism evidence="10 11">
    <name type="scientific">Clavispora lusitaniae</name>
    <name type="common">Candida lusitaniae</name>
    <dbReference type="NCBI Taxonomy" id="36911"/>
    <lineage>
        <taxon>Eukaryota</taxon>
        <taxon>Fungi</taxon>
        <taxon>Dikarya</taxon>
        <taxon>Ascomycota</taxon>
        <taxon>Saccharomycotina</taxon>
        <taxon>Pichiomycetes</taxon>
        <taxon>Metschnikowiaceae</taxon>
        <taxon>Clavispora</taxon>
    </lineage>
</organism>
<protein>
    <recommendedName>
        <fullName evidence="3 8">Mediator of RNA polymerase II transcription subunit 4</fullName>
    </recommendedName>
    <alternativeName>
        <fullName evidence="7 8">Mediator complex subunit 4</fullName>
    </alternativeName>
</protein>
<reference evidence="10 11" key="1">
    <citation type="submission" date="2017-04" db="EMBL/GenBank/DDBJ databases">
        <title>Draft genome of the yeast Clavispora lusitaniae type strain CBS 6936.</title>
        <authorList>
            <person name="Durrens P."/>
            <person name="Klopp C."/>
            <person name="Biteau N."/>
            <person name="Fitton-Ouhabi V."/>
            <person name="Dementhon K."/>
            <person name="Accoceberry I."/>
            <person name="Sherman D.J."/>
            <person name="Noel T."/>
        </authorList>
    </citation>
    <scope>NUCLEOTIDE SEQUENCE [LARGE SCALE GENOMIC DNA]</scope>
    <source>
        <strain evidence="10 11">CBS 6936</strain>
    </source>
</reference>
<feature type="region of interest" description="Disordered" evidence="9">
    <location>
        <begin position="25"/>
        <end position="54"/>
    </location>
</feature>
<comment type="subcellular location">
    <subcellularLocation>
        <location evidence="1 8">Nucleus</location>
    </subcellularLocation>
</comment>
<sequence>MFPHKKDQSFISVPVSRVGSSNRLNQLNNLNVSPSRISSRPGTPGATYVTSSLNPTKNLPVSQNDIQSKIKTPEELEKFNSLCITQSLRQFEEIFTDLSQCISSFKEDAITQKVADLIDVSQSMSSELNVLRQHSDLGKKIDLLSQTQNELDKEAKHILKELISCRSELKRLPKLAAAHDRVDPTNEINEVNVQEVLDYSMKLAKFSKAPATVVSQMIHPNNYIWPAEDALRRGMLAVASLKPDELIQSELGDDTLQARDVDMKDASPEMPESTETYEAKSNDEQKTVAPKDTPKSPGHSKQPTDASLKEESAPNTLDLDLFDPDEDSDSD</sequence>
<dbReference type="GO" id="GO:0016592">
    <property type="term" value="C:mediator complex"/>
    <property type="evidence" value="ECO:0007669"/>
    <property type="project" value="InterPro"/>
</dbReference>
<feature type="region of interest" description="Disordered" evidence="9">
    <location>
        <begin position="265"/>
        <end position="331"/>
    </location>
</feature>
<keyword evidence="8" id="KW-0010">Activator</keyword>
<evidence type="ECO:0000256" key="6">
    <source>
        <dbReference type="ARBA" id="ARBA00023242"/>
    </source>
</evidence>
<accession>A0AA91PYN8</accession>
<feature type="compositionally biased region" description="Basic and acidic residues" evidence="9">
    <location>
        <begin position="277"/>
        <end position="286"/>
    </location>
</feature>
<dbReference type="InterPro" id="IPR019258">
    <property type="entry name" value="Mediator_Med4"/>
</dbReference>
<dbReference type="EMBL" id="LYUB02000011">
    <property type="protein sequence ID" value="OVF07826.1"/>
    <property type="molecule type" value="Genomic_DNA"/>
</dbReference>
<proteinExistence type="inferred from homology"/>
<evidence type="ECO:0000256" key="7">
    <source>
        <dbReference type="ARBA" id="ARBA00031257"/>
    </source>
</evidence>
<dbReference type="GO" id="GO:0070847">
    <property type="term" value="C:core mediator complex"/>
    <property type="evidence" value="ECO:0007669"/>
    <property type="project" value="TreeGrafter"/>
</dbReference>
<evidence type="ECO:0000256" key="2">
    <source>
        <dbReference type="ARBA" id="ARBA00009626"/>
    </source>
</evidence>
<name>A0AA91PYN8_CLALS</name>
<evidence type="ECO:0000256" key="4">
    <source>
        <dbReference type="ARBA" id="ARBA00023015"/>
    </source>
</evidence>
<keyword evidence="4 8" id="KW-0805">Transcription regulation</keyword>
<evidence type="ECO:0000256" key="5">
    <source>
        <dbReference type="ARBA" id="ARBA00023163"/>
    </source>
</evidence>
<comment type="function">
    <text evidence="8">Component of the Mediator complex, a coactivator involved in the regulated transcription of nearly all RNA polymerase II-dependent genes. Mediator functions as a bridge to convey information from gene-specific regulatory proteins to the basal RNA polymerase II transcription machinery. Mediator is recruited to promoters by direct interactions with regulatory proteins and serves as a scaffold for the assembly of a functional preinitiation complex with RNA polymerase II and the general transcription factors.</text>
</comment>
<gene>
    <name evidence="8" type="primary">MED4</name>
    <name evidence="10" type="ORF">A9F13_11g01738</name>
</gene>
<dbReference type="Proteomes" id="UP000195602">
    <property type="component" value="Unassembled WGS sequence"/>
</dbReference>
<feature type="compositionally biased region" description="Polar residues" evidence="9">
    <location>
        <begin position="32"/>
        <end position="41"/>
    </location>
</feature>
<evidence type="ECO:0000256" key="8">
    <source>
        <dbReference type="RuleBase" id="RU364141"/>
    </source>
</evidence>
<dbReference type="GO" id="GO:0006357">
    <property type="term" value="P:regulation of transcription by RNA polymerase II"/>
    <property type="evidence" value="ECO:0007669"/>
    <property type="project" value="InterPro"/>
</dbReference>
<dbReference type="KEGG" id="clus:A9F13_11g01738"/>
<dbReference type="AlphaFoldDB" id="A0AA91PYN8"/>
<dbReference type="GO" id="GO:0003712">
    <property type="term" value="F:transcription coregulator activity"/>
    <property type="evidence" value="ECO:0007669"/>
    <property type="project" value="InterPro"/>
</dbReference>
<dbReference type="PANTHER" id="PTHR13208">
    <property type="entry name" value="MEDIATOR OF RNA POLYMERASE II TRANSCRIPTION SUBUNIT 4"/>
    <property type="match status" value="1"/>
</dbReference>
<evidence type="ECO:0000313" key="11">
    <source>
        <dbReference type="Proteomes" id="UP000195602"/>
    </source>
</evidence>
<evidence type="ECO:0000256" key="9">
    <source>
        <dbReference type="SAM" id="MobiDB-lite"/>
    </source>
</evidence>